<feature type="domain" description="Response regulatory" evidence="8">
    <location>
        <begin position="711"/>
        <end position="824"/>
    </location>
</feature>
<dbReference type="InterPro" id="IPR011006">
    <property type="entry name" value="CheY-like_superfamily"/>
</dbReference>
<dbReference type="InterPro" id="IPR036097">
    <property type="entry name" value="HisK_dim/P_sf"/>
</dbReference>
<dbReference type="InterPro" id="IPR005467">
    <property type="entry name" value="His_kinase_dom"/>
</dbReference>
<evidence type="ECO:0000313" key="9">
    <source>
        <dbReference type="EMBL" id="OLQ90846.1"/>
    </source>
</evidence>
<feature type="transmembrane region" description="Helical" evidence="6">
    <location>
        <begin position="112"/>
        <end position="130"/>
    </location>
</feature>
<dbReference type="Pfam" id="PF00512">
    <property type="entry name" value="HisKA"/>
    <property type="match status" value="1"/>
</dbReference>
<keyword evidence="9" id="KW-0418">Kinase</keyword>
<keyword evidence="9" id="KW-0808">Transferase</keyword>
<dbReference type="Proteomes" id="UP000186206">
    <property type="component" value="Unassembled WGS sequence"/>
</dbReference>
<feature type="transmembrane region" description="Helical" evidence="6">
    <location>
        <begin position="6"/>
        <end position="26"/>
    </location>
</feature>
<feature type="domain" description="Histidine kinase" evidence="7">
    <location>
        <begin position="464"/>
        <end position="679"/>
    </location>
</feature>
<proteinExistence type="predicted"/>
<dbReference type="SUPFAM" id="SSF47384">
    <property type="entry name" value="Homodimeric domain of signal transducing histidine kinase"/>
    <property type="match status" value="1"/>
</dbReference>
<feature type="transmembrane region" description="Helical" evidence="6">
    <location>
        <begin position="189"/>
        <end position="213"/>
    </location>
</feature>
<dbReference type="SMART" id="SM00448">
    <property type="entry name" value="REC"/>
    <property type="match status" value="1"/>
</dbReference>
<evidence type="ECO:0000256" key="5">
    <source>
        <dbReference type="PROSITE-ProRule" id="PRU00169"/>
    </source>
</evidence>
<dbReference type="RefSeq" id="WP_075649929.1">
    <property type="nucleotide sequence ID" value="NZ_AP019657.1"/>
</dbReference>
<dbReference type="InterPro" id="IPR036890">
    <property type="entry name" value="HATPase_C_sf"/>
</dbReference>
<dbReference type="PRINTS" id="PR00344">
    <property type="entry name" value="BCTRLSENSOR"/>
</dbReference>
<feature type="transmembrane region" description="Helical" evidence="6">
    <location>
        <begin position="155"/>
        <end position="177"/>
    </location>
</feature>
<dbReference type="GO" id="GO:0016301">
    <property type="term" value="F:kinase activity"/>
    <property type="evidence" value="ECO:0007669"/>
    <property type="project" value="UniProtKB-KW"/>
</dbReference>
<dbReference type="CDD" id="cd00082">
    <property type="entry name" value="HisKA"/>
    <property type="match status" value="1"/>
</dbReference>
<evidence type="ECO:0000256" key="4">
    <source>
        <dbReference type="ARBA" id="ARBA00022801"/>
    </source>
</evidence>
<organism evidence="9 10">
    <name type="scientific">Vibrio ponticus</name>
    <dbReference type="NCBI Taxonomy" id="265668"/>
    <lineage>
        <taxon>Bacteria</taxon>
        <taxon>Pseudomonadati</taxon>
        <taxon>Pseudomonadota</taxon>
        <taxon>Gammaproteobacteria</taxon>
        <taxon>Vibrionales</taxon>
        <taxon>Vibrionaceae</taxon>
        <taxon>Vibrio</taxon>
    </lineage>
</organism>
<dbReference type="PROSITE" id="PS50110">
    <property type="entry name" value="RESPONSE_REGULATORY"/>
    <property type="match status" value="1"/>
</dbReference>
<feature type="modified residue" description="4-aspartylphosphate" evidence="5">
    <location>
        <position position="760"/>
    </location>
</feature>
<dbReference type="CDD" id="cd17546">
    <property type="entry name" value="REC_hyHK_CKI1_RcsC-like"/>
    <property type="match status" value="1"/>
</dbReference>
<dbReference type="PANTHER" id="PTHR43547">
    <property type="entry name" value="TWO-COMPONENT HISTIDINE KINASE"/>
    <property type="match status" value="1"/>
</dbReference>
<reference evidence="9 10" key="1">
    <citation type="submission" date="2016-09" db="EMBL/GenBank/DDBJ databases">
        <title>Genomic Taxonomy of the Vibrionaceae.</title>
        <authorList>
            <person name="Gonzalez-Castillo A."/>
            <person name="Gomez-Gil B."/>
            <person name="Enciso-Ibarra K."/>
        </authorList>
    </citation>
    <scope>NUCLEOTIDE SEQUENCE [LARGE SCALE GENOMIC DNA]</scope>
    <source>
        <strain evidence="9 10">CAIM 1731</strain>
    </source>
</reference>
<dbReference type="Pfam" id="PF02518">
    <property type="entry name" value="HATPase_c"/>
    <property type="match status" value="1"/>
</dbReference>
<keyword evidence="6" id="KW-0472">Membrane</keyword>
<evidence type="ECO:0000313" key="10">
    <source>
        <dbReference type="Proteomes" id="UP000186206"/>
    </source>
</evidence>
<evidence type="ECO:0000256" key="1">
    <source>
        <dbReference type="ARBA" id="ARBA00000085"/>
    </source>
</evidence>
<comment type="catalytic activity">
    <reaction evidence="1">
        <text>ATP + protein L-histidine = ADP + protein N-phospho-L-histidine.</text>
        <dbReference type="EC" id="2.7.13.3"/>
    </reaction>
</comment>
<dbReference type="EMBL" id="MJMI01000098">
    <property type="protein sequence ID" value="OLQ90846.1"/>
    <property type="molecule type" value="Genomic_DNA"/>
</dbReference>
<dbReference type="SMART" id="SM00387">
    <property type="entry name" value="HATPase_c"/>
    <property type="match status" value="1"/>
</dbReference>
<keyword evidence="10" id="KW-1185">Reference proteome</keyword>
<evidence type="ECO:0000256" key="3">
    <source>
        <dbReference type="ARBA" id="ARBA00022553"/>
    </source>
</evidence>
<keyword evidence="6" id="KW-1133">Transmembrane helix</keyword>
<feature type="transmembrane region" description="Helical" evidence="6">
    <location>
        <begin position="75"/>
        <end position="100"/>
    </location>
</feature>
<dbReference type="Gene3D" id="3.30.565.10">
    <property type="entry name" value="Histidine kinase-like ATPase, C-terminal domain"/>
    <property type="match status" value="1"/>
</dbReference>
<dbReference type="PROSITE" id="PS50109">
    <property type="entry name" value="HIS_KIN"/>
    <property type="match status" value="1"/>
</dbReference>
<protein>
    <recommendedName>
        <fullName evidence="2">histidine kinase</fullName>
        <ecNumber evidence="2">2.7.13.3</ecNumber>
    </recommendedName>
</protein>
<dbReference type="PANTHER" id="PTHR43547:SF2">
    <property type="entry name" value="HYBRID SIGNAL TRANSDUCTION HISTIDINE KINASE C"/>
    <property type="match status" value="1"/>
</dbReference>
<dbReference type="Gene3D" id="1.10.287.130">
    <property type="match status" value="1"/>
</dbReference>
<keyword evidence="4" id="KW-0378">Hydrolase</keyword>
<evidence type="ECO:0000256" key="2">
    <source>
        <dbReference type="ARBA" id="ARBA00012438"/>
    </source>
</evidence>
<feature type="transmembrane region" description="Helical" evidence="6">
    <location>
        <begin position="46"/>
        <end position="69"/>
    </location>
</feature>
<feature type="transmembrane region" description="Helical" evidence="6">
    <location>
        <begin position="247"/>
        <end position="270"/>
    </location>
</feature>
<evidence type="ECO:0000259" key="7">
    <source>
        <dbReference type="PROSITE" id="PS50109"/>
    </source>
</evidence>
<evidence type="ECO:0000259" key="8">
    <source>
        <dbReference type="PROSITE" id="PS50110"/>
    </source>
</evidence>
<keyword evidence="6" id="KW-0812">Transmembrane</keyword>
<gene>
    <name evidence="9" type="ORF">BIY21_02225</name>
</gene>
<dbReference type="InterPro" id="IPR004358">
    <property type="entry name" value="Sig_transdc_His_kin-like_C"/>
</dbReference>
<evidence type="ECO:0000256" key="6">
    <source>
        <dbReference type="SAM" id="Phobius"/>
    </source>
</evidence>
<dbReference type="InterPro" id="IPR003594">
    <property type="entry name" value="HATPase_dom"/>
</dbReference>
<dbReference type="SUPFAM" id="SSF52172">
    <property type="entry name" value="CheY-like"/>
    <property type="match status" value="1"/>
</dbReference>
<dbReference type="InterPro" id="IPR001789">
    <property type="entry name" value="Sig_transdc_resp-reg_receiver"/>
</dbReference>
<keyword evidence="3 5" id="KW-0597">Phosphoprotein</keyword>
<dbReference type="SUPFAM" id="SSF55874">
    <property type="entry name" value="ATPase domain of HSP90 chaperone/DNA topoisomerase II/histidine kinase"/>
    <property type="match status" value="1"/>
</dbReference>
<dbReference type="Pfam" id="PF00072">
    <property type="entry name" value="Response_reg"/>
    <property type="match status" value="1"/>
</dbReference>
<dbReference type="Gene3D" id="3.40.50.2300">
    <property type="match status" value="1"/>
</dbReference>
<accession>A0ABX3FI35</accession>
<sequence>MLESALHPVFLVLLGAATVVASWTICFIRSFRQSHSGFDQRIGTPYLLYSSSIMMWILSNAFFYSPFVIRADSTLVVSMALFSNLTLFSSFVFACIITQILVTEVISIWAKYLQNGSIFAVSILAIYLNYLPGHTVVDVTVAEIGSFDVHFGQKAGLFFCIILLLVAISVQNIVLYARKARALQQVKSLYMLTGISVFMISSVLVNGAIPLIWHDFSMSWIPPAFAITEMLLIGYALITSRFYSNRYVIYSSLSLVLTSLIIIAPLTLIMSVLSTYDPALIIVISCLFTGLIWRQLSQWINRLCSQIVFGTSQSPDRRIRSLGDEFQNSTSHAFAKIEKALAINPGDLQLVSNLQDEKLYTSQLYKQDSVLIFEELEELVLGEAAVGKMLKKIYFKMKSEQVSLALPIFDQNNRMSHLLLAKNKPCGQMYYFEEVKALQYVLIKAQGYINADRKVHQAQALANSIAHEMRNPLAQAQLHFELLNEKILNQATSEELEVELSKGKSSIERGRQLIDIILREVNHASLEQEPTSEMSIKHAVNMAIDRYAYESSQVRRRISIDIAQDFSVKVNETLFNFVIFNLLRNGIYYFDSHPESQIEIKTLSSKYEHFLIIRDSGPGIPSSLLNRVFDDFFTYNKPGGSGLGLGYCRRVMKSFGGSIQCYSKINQYTEFHLSFPAGAVSPQPLALPEEQPTIEPSASSFSDIPAYNSTKIMVVDDKEIQRQLVKLLLNQLGYEVVLANNGQVAVDMLDQSSVDFIFMDVQMPVMDGFEAARLIKQRHPNLPIYALSGESGQIELAKIRQIMDGRLTKPTTKQALKLAIESGLA</sequence>
<feature type="transmembrane region" description="Helical" evidence="6">
    <location>
        <begin position="219"/>
        <end position="238"/>
    </location>
</feature>
<dbReference type="EC" id="2.7.13.3" evidence="2"/>
<dbReference type="InterPro" id="IPR003661">
    <property type="entry name" value="HisK_dim/P_dom"/>
</dbReference>
<name>A0ABX3FI35_9VIBR</name>
<comment type="caution">
    <text evidence="9">The sequence shown here is derived from an EMBL/GenBank/DDBJ whole genome shotgun (WGS) entry which is preliminary data.</text>
</comment>